<keyword evidence="2" id="KW-0812">Transmembrane</keyword>
<reference evidence="3 4" key="1">
    <citation type="submission" date="2015-04" db="EMBL/GenBank/DDBJ databases">
        <authorList>
            <person name="Heijne W.H."/>
            <person name="Fedorova N.D."/>
            <person name="Nierman W.C."/>
            <person name="Vollebregt A.W."/>
            <person name="Zhao Z."/>
            <person name="Wu L."/>
            <person name="Kumar M."/>
            <person name="Stam H."/>
            <person name="van den Berg M.A."/>
            <person name="Pel H.J."/>
        </authorList>
    </citation>
    <scope>NUCLEOTIDE SEQUENCE [LARGE SCALE GENOMIC DNA]</scope>
    <source>
        <strain evidence="3 4">CBS 393.64</strain>
    </source>
</reference>
<feature type="region of interest" description="Disordered" evidence="1">
    <location>
        <begin position="281"/>
        <end position="369"/>
    </location>
</feature>
<feature type="compositionally biased region" description="Low complexity" evidence="1">
    <location>
        <begin position="344"/>
        <end position="358"/>
    </location>
</feature>
<feature type="region of interest" description="Disordered" evidence="1">
    <location>
        <begin position="648"/>
        <end position="677"/>
    </location>
</feature>
<feature type="compositionally biased region" description="Basic residues" evidence="1">
    <location>
        <begin position="48"/>
        <end position="61"/>
    </location>
</feature>
<evidence type="ECO:0000256" key="1">
    <source>
        <dbReference type="SAM" id="MobiDB-lite"/>
    </source>
</evidence>
<dbReference type="PANTHER" id="PTHR34403:SF8">
    <property type="entry name" value="TOL-PAL SYSTEM PROTEIN TOLA"/>
    <property type="match status" value="1"/>
</dbReference>
<evidence type="ECO:0000313" key="4">
    <source>
        <dbReference type="Proteomes" id="UP000053958"/>
    </source>
</evidence>
<dbReference type="PANTHER" id="PTHR34403">
    <property type="entry name" value="TOL-PAL SYSTEM PROTEIN TOLA"/>
    <property type="match status" value="1"/>
</dbReference>
<evidence type="ECO:0000313" key="3">
    <source>
        <dbReference type="EMBL" id="KKA21230.1"/>
    </source>
</evidence>
<name>A0A0F4YT18_RASE3</name>
<feature type="compositionally biased region" description="Basic and acidic residues" evidence="1">
    <location>
        <begin position="314"/>
        <end position="333"/>
    </location>
</feature>
<protein>
    <recommendedName>
        <fullName evidence="5">BTB domain-containing protein</fullName>
    </recommendedName>
</protein>
<proteinExistence type="predicted"/>
<feature type="compositionally biased region" description="Acidic residues" evidence="1">
    <location>
        <begin position="334"/>
        <end position="343"/>
    </location>
</feature>
<evidence type="ECO:0000256" key="2">
    <source>
        <dbReference type="SAM" id="Phobius"/>
    </source>
</evidence>
<dbReference type="RefSeq" id="XP_013327842.1">
    <property type="nucleotide sequence ID" value="XM_013472388.1"/>
</dbReference>
<keyword evidence="4" id="KW-1185">Reference proteome</keyword>
<gene>
    <name evidence="3" type="ORF">T310_4736</name>
</gene>
<dbReference type="Proteomes" id="UP000053958">
    <property type="component" value="Unassembled WGS sequence"/>
</dbReference>
<dbReference type="InterPro" id="IPR050972">
    <property type="entry name" value="SDr-like"/>
</dbReference>
<accession>A0A0F4YT18</accession>
<keyword evidence="2" id="KW-1133">Transmembrane helix</keyword>
<evidence type="ECO:0008006" key="5">
    <source>
        <dbReference type="Google" id="ProtNLM"/>
    </source>
</evidence>
<dbReference type="EMBL" id="LASV01000193">
    <property type="protein sequence ID" value="KKA21230.1"/>
    <property type="molecule type" value="Genomic_DNA"/>
</dbReference>
<feature type="transmembrane region" description="Helical" evidence="2">
    <location>
        <begin position="926"/>
        <end position="945"/>
    </location>
</feature>
<keyword evidence="2" id="KW-0472">Membrane</keyword>
<feature type="region of interest" description="Disordered" evidence="1">
    <location>
        <begin position="1"/>
        <end position="78"/>
    </location>
</feature>
<dbReference type="AlphaFoldDB" id="A0A0F4YT18"/>
<dbReference type="GeneID" id="25317083"/>
<organism evidence="3 4">
    <name type="scientific">Rasamsonia emersonii (strain ATCC 16479 / CBS 393.64 / IMI 116815)</name>
    <dbReference type="NCBI Taxonomy" id="1408163"/>
    <lineage>
        <taxon>Eukaryota</taxon>
        <taxon>Fungi</taxon>
        <taxon>Dikarya</taxon>
        <taxon>Ascomycota</taxon>
        <taxon>Pezizomycotina</taxon>
        <taxon>Eurotiomycetes</taxon>
        <taxon>Eurotiomycetidae</taxon>
        <taxon>Eurotiales</taxon>
        <taxon>Trichocomaceae</taxon>
        <taxon>Rasamsonia</taxon>
    </lineage>
</organism>
<feature type="compositionally biased region" description="Polar residues" evidence="1">
    <location>
        <begin position="62"/>
        <end position="78"/>
    </location>
</feature>
<dbReference type="OrthoDB" id="5329403at2759"/>
<feature type="transmembrane region" description="Helical" evidence="2">
    <location>
        <begin position="952"/>
        <end position="973"/>
    </location>
</feature>
<comment type="caution">
    <text evidence="3">The sequence shown here is derived from an EMBL/GenBank/DDBJ whole genome shotgun (WGS) entry which is preliminary data.</text>
</comment>
<sequence length="1016" mass="112172">MPDETVASDLRRTQSSPTLRSASEAPVCRAPENNDNNNNDNKEEPPKKFKRKNKKKPKRRSNGVSISSSNALSNTITTTPARHNQLVIVNGAGTATSYENRRTNGLGGVNGPRPSPIYTAAMTETGYVTDPAYPRHADGNFSSDGSYAVSNRHGMMPEPSVGPYWYHHEGAHSNGGDILGVPGPSYAHHNPVSPHRSYTPSYFPSNPPANGYSAPSYPHSPSYHPMHGYMSYQPRYHAPHEHAMPGPVPYSGPPSYHSSFPAYGPPPSSWSPGPHMPYHENGRYENRGAEPSTFPPANYGLNISPQTIHGSRRPSSEHGGKNHSVDVPKRNQPEDESDDESELSDTSSSETEAAETSSGDNTGEDDAGGKVAAEPAAVVPETVPDAIVCVDANPAEAEAQAEAQSNVAADVSAKADDNARADAVANVVANTNVDVDATAGIDTDANATANADETDSPFHIRLALCSFLEVLPLTEHLLRSFEGEQFTDAQIVLTSMENMFYPITFRVHQVLMAQSPVLASILKRKAAFEQKNAINVISGRKFCLARAFETALQNLYGLPLVDGPRLKQLTMKALGWEGCPVEIDSIKNKGATIDFAICYGVSGAFLHNREILETGFKLVIELIEWDTLQLALQFGLFAADFLVSYDSNASSERPPQRNNNNTNRRGKKANTAPDVKAPPIHDNLNKEVLEVWAPKVVSAALQFMIRSLPTVFHFDRLAQATSMPDRIPADLRTVPGSILANPKLASVKFGSMGSASEQKPSRECTLASAVFLSLPFERLREAFGIMRQRRVLGLDLVRAILQEREERRLRALQAYAKKNPKIRNEGDYPAELKELGYEEYVVRRESQVREGDKLRDVVIFHDFSLEREWKGYGWTVAATAGEDRADRLGELSDWQGDVTFTIDDRRRDLRQTDRHVGVELHFISCNSWTCYAGFIRYGIILLCYLEERKKSTFYGVVVLYLCILLYLTDLTYLTDSTDSTDLTRRANESNLLARLFRWHRCNSSTVTEQAELSCLQ</sequence>